<comment type="caution">
    <text evidence="1">The sequence shown here is derived from an EMBL/GenBank/DDBJ whole genome shotgun (WGS) entry which is preliminary data.</text>
</comment>
<protein>
    <submittedName>
        <fullName evidence="1">PAS domain-containing protein</fullName>
    </submittedName>
</protein>
<dbReference type="EMBL" id="BMYJ01000006">
    <property type="protein sequence ID" value="GHC58492.1"/>
    <property type="molecule type" value="Genomic_DNA"/>
</dbReference>
<organism evidence="1 2">
    <name type="scientific">Neogemmobacter tilapiae</name>
    <dbReference type="NCBI Taxonomy" id="875041"/>
    <lineage>
        <taxon>Bacteria</taxon>
        <taxon>Pseudomonadati</taxon>
        <taxon>Pseudomonadota</taxon>
        <taxon>Alphaproteobacteria</taxon>
        <taxon>Rhodobacterales</taxon>
        <taxon>Paracoccaceae</taxon>
        <taxon>Neogemmobacter</taxon>
    </lineage>
</organism>
<keyword evidence="2" id="KW-1185">Reference proteome</keyword>
<sequence length="225" mass="23938">MLIVFPGSDRFQAPAPAPILAAPLQELRGYWEALREDGRAPFRSQINPRGMEGALAGAFIVERVAPSVARFRIAGALIGDLVGCDPRGMPMSVLFDPRGRAQMGADVEQVFTGPALLELRLEAERGLGRSALAAQALLLPLRNDMGETDLAIGCLALSGEPGRRARRFFAASSTVTPLLAGGGEVRGKAGRHVAEPLPLVEGFAEPATVFSPPSAERSYLRLVRD</sequence>
<reference evidence="1" key="2">
    <citation type="submission" date="2020-09" db="EMBL/GenBank/DDBJ databases">
        <authorList>
            <person name="Sun Q."/>
            <person name="Kim S."/>
        </authorList>
    </citation>
    <scope>NUCLEOTIDE SEQUENCE</scope>
    <source>
        <strain evidence="1">KCTC 23310</strain>
    </source>
</reference>
<dbReference type="AlphaFoldDB" id="A0A918TST9"/>
<proteinExistence type="predicted"/>
<accession>A0A918TST9</accession>
<dbReference type="Proteomes" id="UP000638981">
    <property type="component" value="Unassembled WGS sequence"/>
</dbReference>
<dbReference type="Pfam" id="PF07310">
    <property type="entry name" value="PAS_5"/>
    <property type="match status" value="1"/>
</dbReference>
<reference evidence="1" key="1">
    <citation type="journal article" date="2014" name="Int. J. Syst. Evol. Microbiol.">
        <title>Complete genome sequence of Corynebacterium casei LMG S-19264T (=DSM 44701T), isolated from a smear-ripened cheese.</title>
        <authorList>
            <consortium name="US DOE Joint Genome Institute (JGI-PGF)"/>
            <person name="Walter F."/>
            <person name="Albersmeier A."/>
            <person name="Kalinowski J."/>
            <person name="Ruckert C."/>
        </authorList>
    </citation>
    <scope>NUCLEOTIDE SEQUENCE</scope>
    <source>
        <strain evidence="1">KCTC 23310</strain>
    </source>
</reference>
<evidence type="ECO:0000313" key="1">
    <source>
        <dbReference type="EMBL" id="GHC58492.1"/>
    </source>
</evidence>
<dbReference type="InterPro" id="IPR009922">
    <property type="entry name" value="DUF1457"/>
</dbReference>
<name>A0A918TST9_9RHOB</name>
<evidence type="ECO:0000313" key="2">
    <source>
        <dbReference type="Proteomes" id="UP000638981"/>
    </source>
</evidence>
<gene>
    <name evidence="1" type="ORF">GCM10007315_22720</name>
</gene>